<comment type="caution">
    <text evidence="4">The sequence shown here is derived from an EMBL/GenBank/DDBJ whole genome shotgun (WGS) entry which is preliminary data.</text>
</comment>
<protein>
    <recommendedName>
        <fullName evidence="3">Apple domain-containing protein</fullName>
    </recommendedName>
</protein>
<feature type="domain" description="Apple" evidence="3">
    <location>
        <begin position="33"/>
        <end position="106"/>
    </location>
</feature>
<dbReference type="EMBL" id="SWKU01000004">
    <property type="protein sequence ID" value="KAF3007634.1"/>
    <property type="molecule type" value="Genomic_DNA"/>
</dbReference>
<organism evidence="4 5">
    <name type="scientific">Curvularia kusanoi</name>
    <name type="common">Cochliobolus kusanoi</name>
    <dbReference type="NCBI Taxonomy" id="90978"/>
    <lineage>
        <taxon>Eukaryota</taxon>
        <taxon>Fungi</taxon>
        <taxon>Dikarya</taxon>
        <taxon>Ascomycota</taxon>
        <taxon>Pezizomycotina</taxon>
        <taxon>Dothideomycetes</taxon>
        <taxon>Pleosporomycetidae</taxon>
        <taxon>Pleosporales</taxon>
        <taxon>Pleosporineae</taxon>
        <taxon>Pleosporaceae</taxon>
        <taxon>Curvularia</taxon>
    </lineage>
</organism>
<name>A0A9P4TJ69_CURKU</name>
<evidence type="ECO:0000313" key="4">
    <source>
        <dbReference type="EMBL" id="KAF3007634.1"/>
    </source>
</evidence>
<gene>
    <name evidence="4" type="ORF">E8E13_008411</name>
</gene>
<evidence type="ECO:0000256" key="1">
    <source>
        <dbReference type="SAM" id="MobiDB-lite"/>
    </source>
</evidence>
<evidence type="ECO:0000313" key="5">
    <source>
        <dbReference type="Proteomes" id="UP000801428"/>
    </source>
</evidence>
<accession>A0A9P4TJ69</accession>
<dbReference type="Pfam" id="PF14295">
    <property type="entry name" value="PAN_4"/>
    <property type="match status" value="2"/>
</dbReference>
<keyword evidence="2" id="KW-0732">Signal</keyword>
<keyword evidence="5" id="KW-1185">Reference proteome</keyword>
<feature type="chain" id="PRO_5040267311" description="Apple domain-containing protein" evidence="2">
    <location>
        <begin position="18"/>
        <end position="495"/>
    </location>
</feature>
<feature type="region of interest" description="Disordered" evidence="1">
    <location>
        <begin position="221"/>
        <end position="337"/>
    </location>
</feature>
<dbReference type="OrthoDB" id="3788364at2759"/>
<dbReference type="Gene3D" id="3.50.4.10">
    <property type="entry name" value="Hepatocyte Growth Factor"/>
    <property type="match status" value="2"/>
</dbReference>
<sequence length="495" mass="50013">MAPSFIRAATLALRASSTTFCPASPTCPQDDQCSYASNGVTFQVSCGTDYYGGDLSLAQTSTLDRCMDVCAQTSDCVAASYVGQNCYMKSTLNSAQSNINVIGVAVTSRPSSPASGTVPTQKMCSPNSFTCPQNDGCSITDQSRTFTLACGTDFYGGDLSNQYADSLQACTDACASNAACVAASFVGGSGSGTCYLKSVKNAGSSNDNVDAIYVAVASTSSSSSAQPSTSSSPSSSPSSTSSSAVASSTDSSPPTSMLASPSPFAAVSSSTPSPSVLTPSPSMLTPTPAVSPSAAVSSTSSSATPSPSTLSRSSTISSSSSTSTPAAASSTSSTTPATAQPINFCLRVTTAGSSAYGLIIRSPGQSNNLQVGTTGNGQPTPVVFFNIDSTGRLLTAAGNSVSVARPFTASNSLSSYSQETINRSPSTYAQEYCTVSAQNQLECTAQNTQYTWTLFSMAKNSNALFVSTASSISSSNVAITLGVYYGNQCIEGSSI</sequence>
<dbReference type="Proteomes" id="UP000801428">
    <property type="component" value="Unassembled WGS sequence"/>
</dbReference>
<dbReference type="PROSITE" id="PS50948">
    <property type="entry name" value="PAN"/>
    <property type="match status" value="2"/>
</dbReference>
<evidence type="ECO:0000256" key="2">
    <source>
        <dbReference type="SAM" id="SignalP"/>
    </source>
</evidence>
<reference evidence="4" key="1">
    <citation type="submission" date="2019-04" db="EMBL/GenBank/DDBJ databases">
        <title>Sequencing of skin fungus with MAO and IRED activity.</title>
        <authorList>
            <person name="Marsaioli A.J."/>
            <person name="Bonatto J.M.C."/>
            <person name="Reis Junior O."/>
        </authorList>
    </citation>
    <scope>NUCLEOTIDE SEQUENCE</scope>
    <source>
        <strain evidence="4">30M1</strain>
    </source>
</reference>
<proteinExistence type="predicted"/>
<dbReference type="AlphaFoldDB" id="A0A9P4TJ69"/>
<feature type="domain" description="Apple" evidence="3">
    <location>
        <begin position="137"/>
        <end position="216"/>
    </location>
</feature>
<evidence type="ECO:0000259" key="3">
    <source>
        <dbReference type="PROSITE" id="PS50948"/>
    </source>
</evidence>
<feature type="signal peptide" evidence="2">
    <location>
        <begin position="1"/>
        <end position="17"/>
    </location>
</feature>
<dbReference type="InterPro" id="IPR003609">
    <property type="entry name" value="Pan_app"/>
</dbReference>